<dbReference type="Proteomes" id="UP001604277">
    <property type="component" value="Unassembled WGS sequence"/>
</dbReference>
<proteinExistence type="predicted"/>
<evidence type="ECO:0000313" key="2">
    <source>
        <dbReference type="Proteomes" id="UP001604277"/>
    </source>
</evidence>
<comment type="caution">
    <text evidence="1">The sequence shown here is derived from an EMBL/GenBank/DDBJ whole genome shotgun (WGS) entry which is preliminary data.</text>
</comment>
<protein>
    <submittedName>
        <fullName evidence="1">Uncharacterized protein</fullName>
    </submittedName>
</protein>
<sequence>MRLLRICSWNSCLTTESRDIVEVLDDPHLCIRCTFHASLDESEQEYVRLFISDLRKEEPILNAHLHVDKKNRTVRDEEPVDVLEDVRDDDPVRSPVTQDAHARCAEPHAPPHRSYPCCEHQNLLRKILQQMERLVDKFNELNRKVDRSKEWR</sequence>
<name>A0ABD1U6S6_9LAMI</name>
<reference evidence="2" key="1">
    <citation type="submission" date="2024-07" db="EMBL/GenBank/DDBJ databases">
        <title>Two chromosome-level genome assemblies of Korean endemic species Abeliophyllum distichum and Forsythia ovata (Oleaceae).</title>
        <authorList>
            <person name="Jang H."/>
        </authorList>
    </citation>
    <scope>NUCLEOTIDE SEQUENCE [LARGE SCALE GENOMIC DNA]</scope>
</reference>
<dbReference type="EMBL" id="JBFOLJ010000007">
    <property type="protein sequence ID" value="KAL2520726.1"/>
    <property type="molecule type" value="Genomic_DNA"/>
</dbReference>
<evidence type="ECO:0000313" key="1">
    <source>
        <dbReference type="EMBL" id="KAL2520726.1"/>
    </source>
</evidence>
<accession>A0ABD1U6S6</accession>
<gene>
    <name evidence="1" type="ORF">Fot_24649</name>
</gene>
<organism evidence="1 2">
    <name type="scientific">Forsythia ovata</name>
    <dbReference type="NCBI Taxonomy" id="205694"/>
    <lineage>
        <taxon>Eukaryota</taxon>
        <taxon>Viridiplantae</taxon>
        <taxon>Streptophyta</taxon>
        <taxon>Embryophyta</taxon>
        <taxon>Tracheophyta</taxon>
        <taxon>Spermatophyta</taxon>
        <taxon>Magnoliopsida</taxon>
        <taxon>eudicotyledons</taxon>
        <taxon>Gunneridae</taxon>
        <taxon>Pentapetalae</taxon>
        <taxon>asterids</taxon>
        <taxon>lamiids</taxon>
        <taxon>Lamiales</taxon>
        <taxon>Oleaceae</taxon>
        <taxon>Forsythieae</taxon>
        <taxon>Forsythia</taxon>
    </lineage>
</organism>
<keyword evidence="2" id="KW-1185">Reference proteome</keyword>
<dbReference type="AlphaFoldDB" id="A0ABD1U6S6"/>